<organism evidence="1 2">
    <name type="scientific">Dichotomopilus funicola</name>
    <dbReference type="NCBI Taxonomy" id="1934379"/>
    <lineage>
        <taxon>Eukaryota</taxon>
        <taxon>Fungi</taxon>
        <taxon>Dikarya</taxon>
        <taxon>Ascomycota</taxon>
        <taxon>Pezizomycotina</taxon>
        <taxon>Sordariomycetes</taxon>
        <taxon>Sordariomycetidae</taxon>
        <taxon>Sordariales</taxon>
        <taxon>Chaetomiaceae</taxon>
        <taxon>Dichotomopilus</taxon>
    </lineage>
</organism>
<evidence type="ECO:0000313" key="2">
    <source>
        <dbReference type="Proteomes" id="UP001302676"/>
    </source>
</evidence>
<dbReference type="Proteomes" id="UP001302676">
    <property type="component" value="Unassembled WGS sequence"/>
</dbReference>
<accession>A0AAN6V2D4</accession>
<dbReference type="RefSeq" id="XP_062636542.1">
    <property type="nucleotide sequence ID" value="XM_062780915.1"/>
</dbReference>
<sequence length="483" mass="53985">MVRRPPLGSLPVELHLLICESILEDHIDPMPARSPWPPTRPGSAPDPPNSPPFIWDCVLPNHAALKNLALANPYFHSITRSLCYRRVVVSIANLDVALQVILRLAPPSGYGEFVRELTIDSRGIRASRSQAERLSALGGLILESKRLRLRPGPNDLTNPLLFKGVLIDVILSQVPRVRKLFLSIYSGIPLPPEAPAAPAAGSAPIVEARPVELLYGTRFPEGMIFRNLRDLETRPPWAWPARYVRCNRASISAILSRAPALTRLVIWPLEPVQNPIQMCRMPQLTEVVVMDNYPADVATIARNAGKLEHFTIRAFEYYPPAAPVQVVNPSYQPAYFSFTNAHIFLTPILSARSTMTQLCIRIDRLNAGSIRGWGTFLSHFVALRRLYLLTTIWPLDAPNHELIDRLPASLEVLYLGEGQVPLYRLAIVLNSRATAGRMPNLKWFVRIVRRSEVRVAIDAQIRSALQESGINYGVFIAPSIYDE</sequence>
<reference evidence="1" key="2">
    <citation type="submission" date="2023-05" db="EMBL/GenBank/DDBJ databases">
        <authorList>
            <consortium name="Lawrence Berkeley National Laboratory"/>
            <person name="Steindorff A."/>
            <person name="Hensen N."/>
            <person name="Bonometti L."/>
            <person name="Westerberg I."/>
            <person name="Brannstrom I.O."/>
            <person name="Guillou S."/>
            <person name="Cros-Aarteil S."/>
            <person name="Calhoun S."/>
            <person name="Haridas S."/>
            <person name="Kuo A."/>
            <person name="Mondo S."/>
            <person name="Pangilinan J."/>
            <person name="Riley R."/>
            <person name="Labutti K."/>
            <person name="Andreopoulos B."/>
            <person name="Lipzen A."/>
            <person name="Chen C."/>
            <person name="Yanf M."/>
            <person name="Daum C."/>
            <person name="Ng V."/>
            <person name="Clum A."/>
            <person name="Ohm R."/>
            <person name="Martin F."/>
            <person name="Silar P."/>
            <person name="Natvig D."/>
            <person name="Lalanne C."/>
            <person name="Gautier V."/>
            <person name="Ament-Velasquez S.L."/>
            <person name="Kruys A."/>
            <person name="Hutchinson M.I."/>
            <person name="Powell A.J."/>
            <person name="Barry K."/>
            <person name="Miller A.N."/>
            <person name="Grigoriev I.V."/>
            <person name="Debuchy R."/>
            <person name="Gladieux P."/>
            <person name="Thoren M.H."/>
            <person name="Johannesson H."/>
        </authorList>
    </citation>
    <scope>NUCLEOTIDE SEQUENCE</scope>
    <source>
        <strain evidence="1">CBS 141.50</strain>
    </source>
</reference>
<keyword evidence="2" id="KW-1185">Reference proteome</keyword>
<comment type="caution">
    <text evidence="1">The sequence shown here is derived from an EMBL/GenBank/DDBJ whole genome shotgun (WGS) entry which is preliminary data.</text>
</comment>
<name>A0AAN6V2D4_9PEZI</name>
<dbReference type="AlphaFoldDB" id="A0AAN6V2D4"/>
<dbReference type="GeneID" id="87817528"/>
<proteinExistence type="predicted"/>
<gene>
    <name evidence="1" type="ORF">C8A04DRAFT_29189</name>
</gene>
<dbReference type="EMBL" id="MU853589">
    <property type="protein sequence ID" value="KAK4143171.1"/>
    <property type="molecule type" value="Genomic_DNA"/>
</dbReference>
<evidence type="ECO:0000313" key="1">
    <source>
        <dbReference type="EMBL" id="KAK4143171.1"/>
    </source>
</evidence>
<reference evidence="1" key="1">
    <citation type="journal article" date="2023" name="Mol. Phylogenet. Evol.">
        <title>Genome-scale phylogeny and comparative genomics of the fungal order Sordariales.</title>
        <authorList>
            <person name="Hensen N."/>
            <person name="Bonometti L."/>
            <person name="Westerberg I."/>
            <person name="Brannstrom I.O."/>
            <person name="Guillou S."/>
            <person name="Cros-Aarteil S."/>
            <person name="Calhoun S."/>
            <person name="Haridas S."/>
            <person name="Kuo A."/>
            <person name="Mondo S."/>
            <person name="Pangilinan J."/>
            <person name="Riley R."/>
            <person name="LaButti K."/>
            <person name="Andreopoulos B."/>
            <person name="Lipzen A."/>
            <person name="Chen C."/>
            <person name="Yan M."/>
            <person name="Daum C."/>
            <person name="Ng V."/>
            <person name="Clum A."/>
            <person name="Steindorff A."/>
            <person name="Ohm R.A."/>
            <person name="Martin F."/>
            <person name="Silar P."/>
            <person name="Natvig D.O."/>
            <person name="Lalanne C."/>
            <person name="Gautier V."/>
            <person name="Ament-Velasquez S.L."/>
            <person name="Kruys A."/>
            <person name="Hutchinson M.I."/>
            <person name="Powell A.J."/>
            <person name="Barry K."/>
            <person name="Miller A.N."/>
            <person name="Grigoriev I.V."/>
            <person name="Debuchy R."/>
            <person name="Gladieux P."/>
            <person name="Hiltunen Thoren M."/>
            <person name="Johannesson H."/>
        </authorList>
    </citation>
    <scope>NUCLEOTIDE SEQUENCE</scope>
    <source>
        <strain evidence="1">CBS 141.50</strain>
    </source>
</reference>
<protein>
    <submittedName>
        <fullName evidence="1">Uncharacterized protein</fullName>
    </submittedName>
</protein>